<dbReference type="AlphaFoldDB" id="A0A8H3EHR2"/>
<dbReference type="PANTHER" id="PTHR14097:SF7">
    <property type="entry name" value="OXIDOREDUCTASE HTATIP2"/>
    <property type="match status" value="1"/>
</dbReference>
<evidence type="ECO:0000256" key="6">
    <source>
        <dbReference type="ARBA" id="ARBA00023136"/>
    </source>
</evidence>
<evidence type="ECO:0000256" key="5">
    <source>
        <dbReference type="ARBA" id="ARBA00023128"/>
    </source>
</evidence>
<dbReference type="FunFam" id="3.40.50.720:FF:000366">
    <property type="entry name" value="Protein FMP52, mitochondrial"/>
    <property type="match status" value="1"/>
</dbReference>
<evidence type="ECO:0000256" key="3">
    <source>
        <dbReference type="ARBA" id="ARBA00022787"/>
    </source>
</evidence>
<evidence type="ECO:0000313" key="7">
    <source>
        <dbReference type="EMBL" id="CAF9907361.1"/>
    </source>
</evidence>
<keyword evidence="3" id="KW-1000">Mitochondrion outer membrane</keyword>
<keyword evidence="5" id="KW-0496">Mitochondrion</keyword>
<evidence type="ECO:0000313" key="8">
    <source>
        <dbReference type="Proteomes" id="UP000664521"/>
    </source>
</evidence>
<dbReference type="EMBL" id="CAJPDS010000005">
    <property type="protein sequence ID" value="CAF9907361.1"/>
    <property type="molecule type" value="Genomic_DNA"/>
</dbReference>
<dbReference type="Pfam" id="PF08732">
    <property type="entry name" value="HIM1"/>
    <property type="match status" value="1"/>
</dbReference>
<dbReference type="InterPro" id="IPR036291">
    <property type="entry name" value="NAD(P)-bd_dom_sf"/>
</dbReference>
<dbReference type="Gene3D" id="3.40.50.720">
    <property type="entry name" value="NAD(P)-binding Rossmann-like Domain"/>
    <property type="match status" value="1"/>
</dbReference>
<dbReference type="SUPFAM" id="SSF51735">
    <property type="entry name" value="NAD(P)-binding Rossmann-fold domains"/>
    <property type="match status" value="1"/>
</dbReference>
<evidence type="ECO:0000256" key="1">
    <source>
        <dbReference type="ARBA" id="ARBA00004450"/>
    </source>
</evidence>
<keyword evidence="6" id="KW-0472">Membrane</keyword>
<comment type="caution">
    <text evidence="7">The sequence shown here is derived from an EMBL/GenBank/DDBJ whole genome shotgun (WGS) entry which is preliminary data.</text>
</comment>
<accession>A0A8H3EHR2</accession>
<keyword evidence="8" id="KW-1185">Reference proteome</keyword>
<sequence length="240" mass="25464">MSQIFNSAALVGSTGLVGSEILNILLSHPSSPKTYALGRRALPQTSQHLFPLISPETSTWTESLKSISPSPPIFFSGLGTTKAAAGSIAAQRAIDHDLNLDLARAAKESGVKVYVLISAAGVSASSSFPYPKMKGELEEEVKKLNFEHTIIVKPGLLLGDRQERRPAEAASRAIANGLRAISNGWLTNAWAQDATVVARSAVVAGEQCLEGERQKGVWILGQGDIVKLGKPSTQHDQTQG</sequence>
<organism evidence="7 8">
    <name type="scientific">Heterodermia speciosa</name>
    <dbReference type="NCBI Taxonomy" id="116794"/>
    <lineage>
        <taxon>Eukaryota</taxon>
        <taxon>Fungi</taxon>
        <taxon>Dikarya</taxon>
        <taxon>Ascomycota</taxon>
        <taxon>Pezizomycotina</taxon>
        <taxon>Lecanoromycetes</taxon>
        <taxon>OSLEUM clade</taxon>
        <taxon>Lecanoromycetidae</taxon>
        <taxon>Caliciales</taxon>
        <taxon>Physciaceae</taxon>
        <taxon>Heterodermia</taxon>
    </lineage>
</organism>
<dbReference type="GO" id="GO:0005741">
    <property type="term" value="C:mitochondrial outer membrane"/>
    <property type="evidence" value="ECO:0007669"/>
    <property type="project" value="UniProtKB-SubCell"/>
</dbReference>
<name>A0A8H3EHR2_9LECA</name>
<gene>
    <name evidence="7" type="primary">FMP52</name>
    <name evidence="7" type="ORF">HETSPECPRED_007109</name>
</gene>
<comment type="similarity">
    <text evidence="2">Belongs to the FMP52 family.</text>
</comment>
<proteinExistence type="inferred from homology"/>
<dbReference type="GO" id="GO:0051170">
    <property type="term" value="P:import into nucleus"/>
    <property type="evidence" value="ECO:0007669"/>
    <property type="project" value="TreeGrafter"/>
</dbReference>
<dbReference type="Proteomes" id="UP000664521">
    <property type="component" value="Unassembled WGS sequence"/>
</dbReference>
<evidence type="ECO:0000256" key="4">
    <source>
        <dbReference type="ARBA" id="ARBA00022946"/>
    </source>
</evidence>
<dbReference type="InterPro" id="IPR014843">
    <property type="entry name" value="Him1/Fmp52"/>
</dbReference>
<keyword evidence="4" id="KW-0809">Transit peptide</keyword>
<evidence type="ECO:0000256" key="2">
    <source>
        <dbReference type="ARBA" id="ARBA00006617"/>
    </source>
</evidence>
<protein>
    <submittedName>
        <fullName evidence="7">Protein fmp52, mitochondrial</fullName>
    </submittedName>
</protein>
<dbReference type="PANTHER" id="PTHR14097">
    <property type="entry name" value="OXIDOREDUCTASE HTATIP2"/>
    <property type="match status" value="1"/>
</dbReference>
<dbReference type="OrthoDB" id="430436at2759"/>
<comment type="subcellular location">
    <subcellularLocation>
        <location evidence="1">Mitochondrion outer membrane</location>
        <topology evidence="1">Peripheral membrane protein</topology>
    </subcellularLocation>
</comment>
<reference evidence="7" key="1">
    <citation type="submission" date="2021-03" db="EMBL/GenBank/DDBJ databases">
        <authorList>
            <person name="Tagirdzhanova G."/>
        </authorList>
    </citation>
    <scope>NUCLEOTIDE SEQUENCE</scope>
</reference>